<feature type="compositionally biased region" description="Low complexity" evidence="6">
    <location>
        <begin position="48"/>
        <end position="60"/>
    </location>
</feature>
<name>A0A0B2X052_METAS</name>
<evidence type="ECO:0000256" key="5">
    <source>
        <dbReference type="ARBA" id="ARBA00023136"/>
    </source>
</evidence>
<keyword evidence="3 7" id="KW-0812">Transmembrane</keyword>
<comment type="caution">
    <text evidence="8">The sequence shown here is derived from an EMBL/GenBank/DDBJ whole genome shotgun (WGS) entry which is preliminary data.</text>
</comment>
<evidence type="ECO:0000313" key="8">
    <source>
        <dbReference type="EMBL" id="KHN99673.1"/>
    </source>
</evidence>
<reference evidence="8 9" key="1">
    <citation type="journal article" date="2014" name="Proc. Natl. Acad. Sci. U.S.A.">
        <title>Trajectory and genomic determinants of fungal-pathogen speciation and host adaptation.</title>
        <authorList>
            <person name="Hu X."/>
            <person name="Xiao G."/>
            <person name="Zheng P."/>
            <person name="Shang Y."/>
            <person name="Su Y."/>
            <person name="Zhang X."/>
            <person name="Liu X."/>
            <person name="Zhan S."/>
            <person name="St Leger R.J."/>
            <person name="Wang C."/>
        </authorList>
    </citation>
    <scope>NUCLEOTIDE SEQUENCE [LARGE SCALE GENOMIC DNA]</scope>
    <source>
        <strain evidence="8 9">ARSEF 1941</strain>
    </source>
</reference>
<feature type="compositionally biased region" description="Basic and acidic residues" evidence="6">
    <location>
        <begin position="33"/>
        <end position="42"/>
    </location>
</feature>
<feature type="region of interest" description="Disordered" evidence="6">
    <location>
        <begin position="1"/>
        <end position="60"/>
    </location>
</feature>
<proteinExistence type="inferred from homology"/>
<dbReference type="EMBL" id="AZHE01000004">
    <property type="protein sequence ID" value="KHN99673.1"/>
    <property type="molecule type" value="Genomic_DNA"/>
</dbReference>
<dbReference type="Proteomes" id="UP000030816">
    <property type="component" value="Unassembled WGS sequence"/>
</dbReference>
<dbReference type="PANTHER" id="PTHR22779">
    <property type="entry name" value="SD17342P"/>
    <property type="match status" value="1"/>
</dbReference>
<dbReference type="Pfam" id="PF10190">
    <property type="entry name" value="Tmemb_170"/>
    <property type="match status" value="1"/>
</dbReference>
<evidence type="ECO:0000256" key="3">
    <source>
        <dbReference type="ARBA" id="ARBA00022692"/>
    </source>
</evidence>
<evidence type="ECO:0000256" key="1">
    <source>
        <dbReference type="ARBA" id="ARBA00004141"/>
    </source>
</evidence>
<dbReference type="OrthoDB" id="2131401at2759"/>
<feature type="transmembrane region" description="Helical" evidence="7">
    <location>
        <begin position="184"/>
        <end position="205"/>
    </location>
</feature>
<comment type="similarity">
    <text evidence="2">Belongs to the TMEM170 family.</text>
</comment>
<evidence type="ECO:0000256" key="4">
    <source>
        <dbReference type="ARBA" id="ARBA00022989"/>
    </source>
</evidence>
<feature type="transmembrane region" description="Helical" evidence="7">
    <location>
        <begin position="146"/>
        <end position="172"/>
    </location>
</feature>
<protein>
    <submittedName>
        <fullName evidence="8">Transmembrane protein 170</fullName>
    </submittedName>
</protein>
<evidence type="ECO:0000256" key="2">
    <source>
        <dbReference type="ARBA" id="ARBA00006325"/>
    </source>
</evidence>
<evidence type="ECO:0000256" key="7">
    <source>
        <dbReference type="SAM" id="Phobius"/>
    </source>
</evidence>
<accession>A0A0B2X052</accession>
<dbReference type="STRING" id="1081103.A0A0B2X052"/>
<keyword evidence="5 7" id="KW-0472">Membrane</keyword>
<dbReference type="PANTHER" id="PTHR22779:SF6">
    <property type="entry name" value="SD17342P"/>
    <property type="match status" value="1"/>
</dbReference>
<sequence length="209" mass="23110">MTGKVQRAVRSSSQPLRRPPAHSSSQRQTSRHALVETEHPDRNGGGPSTAVAASSSSAAHSPSQAFNMSFLGNPPRNYRTPPFPSLNVHTLQDHTPNRTYTLYRISDAWKFTVLWTLITYIFFHLVAVSVAFFSHGFNKGSWRFLWAVPIIYLLIAGLEAVIAGSIVGLVLGAVYKAGYYEMNTWIPCTWGFINVLVLIISSFSVQGLL</sequence>
<dbReference type="GO" id="GO:0016020">
    <property type="term" value="C:membrane"/>
    <property type="evidence" value="ECO:0007669"/>
    <property type="project" value="UniProtKB-SubCell"/>
</dbReference>
<keyword evidence="9" id="KW-1185">Reference proteome</keyword>
<dbReference type="RefSeq" id="XP_040680739.1">
    <property type="nucleotide sequence ID" value="XM_040821325.1"/>
</dbReference>
<evidence type="ECO:0000256" key="6">
    <source>
        <dbReference type="SAM" id="MobiDB-lite"/>
    </source>
</evidence>
<dbReference type="HOGENOM" id="CLU_1299978_0_0_1"/>
<feature type="transmembrane region" description="Helical" evidence="7">
    <location>
        <begin position="113"/>
        <end position="134"/>
    </location>
</feature>
<evidence type="ECO:0000313" key="9">
    <source>
        <dbReference type="Proteomes" id="UP000030816"/>
    </source>
</evidence>
<keyword evidence="4 7" id="KW-1133">Transmembrane helix</keyword>
<dbReference type="GeneID" id="63736981"/>
<dbReference type="InterPro" id="IPR019334">
    <property type="entry name" value="TMEM170A/B/YPR153W-like"/>
</dbReference>
<gene>
    <name evidence="8" type="ORF">MAM_02526</name>
</gene>
<dbReference type="AlphaFoldDB" id="A0A0B2X052"/>
<organism evidence="8 9">
    <name type="scientific">Metarhizium album (strain ARSEF 1941)</name>
    <dbReference type="NCBI Taxonomy" id="1081103"/>
    <lineage>
        <taxon>Eukaryota</taxon>
        <taxon>Fungi</taxon>
        <taxon>Dikarya</taxon>
        <taxon>Ascomycota</taxon>
        <taxon>Pezizomycotina</taxon>
        <taxon>Sordariomycetes</taxon>
        <taxon>Hypocreomycetidae</taxon>
        <taxon>Hypocreales</taxon>
        <taxon>Clavicipitaceae</taxon>
        <taxon>Metarhizium</taxon>
    </lineage>
</organism>
<comment type="subcellular location">
    <subcellularLocation>
        <location evidence="1">Membrane</location>
        <topology evidence="1">Multi-pass membrane protein</topology>
    </subcellularLocation>
</comment>